<dbReference type="GO" id="GO:0030246">
    <property type="term" value="F:carbohydrate binding"/>
    <property type="evidence" value="ECO:0007669"/>
    <property type="project" value="InterPro"/>
</dbReference>
<dbReference type="InterPro" id="IPR036439">
    <property type="entry name" value="Dockerin_dom_sf"/>
</dbReference>
<dbReference type="Gene3D" id="2.60.40.680">
    <property type="match status" value="1"/>
</dbReference>
<dbReference type="SUPFAM" id="SSF49384">
    <property type="entry name" value="Carbohydrate-binding domain"/>
    <property type="match status" value="1"/>
</dbReference>
<keyword evidence="1" id="KW-0472">Membrane</keyword>
<keyword evidence="1" id="KW-0812">Transmembrane</keyword>
<accession>A0A1F6FFW0</accession>
<reference evidence="2 3" key="1">
    <citation type="journal article" date="2016" name="Nat. Commun.">
        <title>Thousands of microbial genomes shed light on interconnected biogeochemical processes in an aquifer system.</title>
        <authorList>
            <person name="Anantharaman K."/>
            <person name="Brown C.T."/>
            <person name="Hug L.A."/>
            <person name="Sharon I."/>
            <person name="Castelle C.J."/>
            <person name="Probst A.J."/>
            <person name="Thomas B.C."/>
            <person name="Singh A."/>
            <person name="Wilkins M.J."/>
            <person name="Karaoz U."/>
            <person name="Brodie E.L."/>
            <person name="Williams K.H."/>
            <person name="Hubbard S.S."/>
            <person name="Banfield J.F."/>
        </authorList>
    </citation>
    <scope>NUCLEOTIDE SEQUENCE [LARGE SCALE GENOMIC DNA]</scope>
</reference>
<dbReference type="Gene3D" id="1.10.1330.10">
    <property type="entry name" value="Dockerin domain"/>
    <property type="match status" value="1"/>
</dbReference>
<feature type="transmembrane region" description="Helical" evidence="1">
    <location>
        <begin position="12"/>
        <end position="32"/>
    </location>
</feature>
<proteinExistence type="predicted"/>
<gene>
    <name evidence="2" type="ORF">A3G90_01495</name>
</gene>
<dbReference type="STRING" id="1798525.A3G90_01495"/>
<dbReference type="AlphaFoldDB" id="A0A1F6FFW0"/>
<sequence>MKLSLRKGMIVPPALVASVILGLIAVTGIYLLPSEHASTTIMLAPSTFVSKPGDTFTVQILATSEIPVNAFKGTVRFNEGVLAVENIDYNTSLADLWAETPWYENGAGTISFAGGTTRPGGFTGSETLLTITFKAHTVGDSNLILGDTQVLMHDGFGTEAPLEDYVETLFIVAAHETPTTTPTISIQHETKSEANVLVLRKLPTPDLNDDSKVNLTDISLFLILLSTQSLEGDFNDDGKINTVDLSILLQARTN</sequence>
<dbReference type="Proteomes" id="UP000177325">
    <property type="component" value="Unassembled WGS sequence"/>
</dbReference>
<organism evidence="2 3">
    <name type="scientific">Candidatus Kaiserbacteria bacterium RIFCSPLOWO2_12_FULL_45_26</name>
    <dbReference type="NCBI Taxonomy" id="1798525"/>
    <lineage>
        <taxon>Bacteria</taxon>
        <taxon>Candidatus Kaiseribacteriota</taxon>
    </lineage>
</organism>
<dbReference type="SUPFAM" id="SSF63446">
    <property type="entry name" value="Type I dockerin domain"/>
    <property type="match status" value="1"/>
</dbReference>
<dbReference type="CDD" id="cd08547">
    <property type="entry name" value="Type_II_cohesin"/>
    <property type="match status" value="1"/>
</dbReference>
<comment type="caution">
    <text evidence="2">The sequence shown here is derived from an EMBL/GenBank/DDBJ whole genome shotgun (WGS) entry which is preliminary data.</text>
</comment>
<evidence type="ECO:0000313" key="3">
    <source>
        <dbReference type="Proteomes" id="UP000177325"/>
    </source>
</evidence>
<keyword evidence="1" id="KW-1133">Transmembrane helix</keyword>
<dbReference type="CDD" id="cd14256">
    <property type="entry name" value="Dockerin_I"/>
    <property type="match status" value="1"/>
</dbReference>
<evidence type="ECO:0000256" key="1">
    <source>
        <dbReference type="SAM" id="Phobius"/>
    </source>
</evidence>
<evidence type="ECO:0008006" key="4">
    <source>
        <dbReference type="Google" id="ProtNLM"/>
    </source>
</evidence>
<protein>
    <recommendedName>
        <fullName evidence="4">Dockerin domain-containing protein</fullName>
    </recommendedName>
</protein>
<evidence type="ECO:0000313" key="2">
    <source>
        <dbReference type="EMBL" id="OGG84742.1"/>
    </source>
</evidence>
<dbReference type="InterPro" id="IPR008965">
    <property type="entry name" value="CBM2/CBM3_carb-bd_dom_sf"/>
</dbReference>
<name>A0A1F6FFW0_9BACT</name>
<dbReference type="GO" id="GO:0000272">
    <property type="term" value="P:polysaccharide catabolic process"/>
    <property type="evidence" value="ECO:0007669"/>
    <property type="project" value="InterPro"/>
</dbReference>
<dbReference type="EMBL" id="MFMM01000001">
    <property type="protein sequence ID" value="OGG84742.1"/>
    <property type="molecule type" value="Genomic_DNA"/>
</dbReference>